<sequence>MGGHARSPVCILIFDSLRAFNISSFASKNHFCYTSRSQAVSQKQRPPWSSAIARHLKNNRVDEARRVFDKMSSPDMYLYTKMINGHFQGFDIERAVNLFNNMPVRDIVSWNSMIKGCLNCGNLDLAQKLFNEMPERNVVSWTTMIDGFARFGEIGTAEKMFYAMEERDTAAWNSLIHGYCYNGRMKDAYQLFKQMPNPNVISWTTLISGFDQNGESDQALSLFCKMRVLGVESTPDTFACVLTACTNMLALTVGVQLHTLLIKSGNIFGAFVATALVTLYSNCKQLENSHKFFEENSHRDVALWTALITGYGLNMKHESALSVFSNMLRNNIKPNQSTLTSTLNSCCGLEALDKGKEIHCIAIKLGFDHDAFVGNSLVVMYTRCGNIDEGINAFSTIRKRNLVSWNSVIVGCATHGYGLRALEFFESMKLSGVKPDEITFVGLLTACSHSRMLQAGKQFFAMIEKDPLIELKHEHCVCMVDILGRAGKLEEAEDFIKELPIEANTMIWLALLGACRLHSNLEVAERTAGKIFHLEPQSSAAYVLLSNIYASCGSWDDVSRIRKMMKEKGITKMPGSSWVVLKGIKHEFLSGDRSHPLSKEIYKELDTLGGKMKELGYVSDRSFALHNVEDEQKEIMLSYHSERLAIAFGLISTVKGSTITVMKNLRVCGDCHSAIKLMSIIVGRELIIRDSSRFHHFRNGTCSCGDYWFCNAFTKDVSWSAVLSPNVNQGTIAGEILMKGVHKSLLFLSERKCSPILTEMIRSPPRHYPGLKSPPSFHDAGLVIRAGDHLLQGIMVVTGPLMPGQVSFLLGLAPILISWIYSEILDHKRLSPANKLHADINLVELGNETVKEDDRTILLEGGLTKSASARFHSYSIRANLMRFLTMDESFLIENRATLRAMSEFGIILVYFYLCDRTNLFSDSKKNYSRDLFLFLYILLIIVSAMTSLKKHNDKSAFSGKSILYLNRHQTEEWKGWMQVLFLMYHYFAATEIYNAIRIFIAAYVWMTGFGNFLYYYIRKDFSLARFAQMMWRLNFLVAFCCIVLNNDYMLYYICPMHTLFTLMVYGALGIFNKYNENGTVMLVKICCCFLVVILIWEVPGIFELLWSPFTFLLGYKDADPSKSNLPLLHEWHFRSGLDRYIWIIGMLYAYYHPTVEKWMEKLEESEPKVRVSIKTIVASVALMVGYLWYENIYKLDKISYNKIHPYTSWIPITVYICLRNFTQQFRNFSLTLFAWLGKITLETYISQIHIWLRSNVPNGQPKWLLSFIPDYPLLNFMLTTAVYLAISYRLFYLTNILKTAFVPTKDNKRLLSNIIAGGFISLVLYSISLILLQIPLLGA</sequence>
<evidence type="ECO:0000256" key="1">
    <source>
        <dbReference type="ARBA" id="ARBA00022737"/>
    </source>
</evidence>
<feature type="transmembrane region" description="Helical" evidence="3">
    <location>
        <begin position="1171"/>
        <end position="1189"/>
    </location>
</feature>
<feature type="repeat" description="PPR" evidence="2">
    <location>
        <begin position="538"/>
        <end position="572"/>
    </location>
</feature>
<dbReference type="InterPro" id="IPR046848">
    <property type="entry name" value="E_motif"/>
</dbReference>
<feature type="transmembrane region" description="Helical" evidence="3">
    <location>
        <begin position="1082"/>
        <end position="1102"/>
    </location>
</feature>
<feature type="transmembrane region" description="Helical" evidence="3">
    <location>
        <begin position="1272"/>
        <end position="1293"/>
    </location>
</feature>
<dbReference type="GO" id="GO:0003723">
    <property type="term" value="F:RNA binding"/>
    <property type="evidence" value="ECO:0007669"/>
    <property type="project" value="InterPro"/>
</dbReference>
<feature type="transmembrane region" description="Helical" evidence="3">
    <location>
        <begin position="1230"/>
        <end position="1252"/>
    </location>
</feature>
<feature type="domain" description="DYW" evidence="5">
    <location>
        <begin position="616"/>
        <end position="708"/>
    </location>
</feature>
<dbReference type="Proteomes" id="UP000825729">
    <property type="component" value="Unassembled WGS sequence"/>
</dbReference>
<evidence type="ECO:0000256" key="3">
    <source>
        <dbReference type="SAM" id="Phobius"/>
    </source>
</evidence>
<feature type="repeat" description="PPR" evidence="2">
    <location>
        <begin position="300"/>
        <end position="334"/>
    </location>
</feature>
<feature type="transmembrane region" description="Helical" evidence="3">
    <location>
        <begin position="933"/>
        <end position="952"/>
    </location>
</feature>
<dbReference type="Pfam" id="PF07779">
    <property type="entry name" value="Cas1_AcylT"/>
    <property type="match status" value="1"/>
</dbReference>
<dbReference type="Pfam" id="PF20430">
    <property type="entry name" value="Eplus_motif"/>
    <property type="match status" value="1"/>
</dbReference>
<protein>
    <submittedName>
        <fullName evidence="6">Uncharacterized protein</fullName>
    </submittedName>
</protein>
<gene>
    <name evidence="6" type="ORF">H6P81_013621</name>
</gene>
<dbReference type="FunFam" id="1.25.40.10:FF:000366">
    <property type="entry name" value="Pentatricopeptide (PPR) repeat-containing protein"/>
    <property type="match status" value="1"/>
</dbReference>
<dbReference type="PANTHER" id="PTHR47926">
    <property type="entry name" value="PENTATRICOPEPTIDE REPEAT-CONTAINING PROTEIN"/>
    <property type="match status" value="1"/>
</dbReference>
<feature type="transmembrane region" description="Helical" evidence="3">
    <location>
        <begin position="1314"/>
        <end position="1336"/>
    </location>
</feature>
<accession>A0AAV7EFG0</accession>
<evidence type="ECO:0000313" key="6">
    <source>
        <dbReference type="EMBL" id="KAG9447493.1"/>
    </source>
</evidence>
<keyword evidence="1" id="KW-0677">Repeat</keyword>
<feature type="transmembrane region" description="Helical" evidence="3">
    <location>
        <begin position="995"/>
        <end position="1017"/>
    </location>
</feature>
<dbReference type="NCBIfam" id="TIGR00756">
    <property type="entry name" value="PPR"/>
    <property type="match status" value="6"/>
</dbReference>
<comment type="caution">
    <text evidence="6">The sequence shown here is derived from an EMBL/GenBank/DDBJ whole genome shotgun (WGS) entry which is preliminary data.</text>
</comment>
<dbReference type="EMBL" id="JAINDJ010000005">
    <property type="protein sequence ID" value="KAG9447493.1"/>
    <property type="molecule type" value="Genomic_DNA"/>
</dbReference>
<dbReference type="InterPro" id="IPR011990">
    <property type="entry name" value="TPR-like_helical_dom_sf"/>
</dbReference>
<feature type="transmembrane region" description="Helical" evidence="3">
    <location>
        <begin position="1050"/>
        <end position="1070"/>
    </location>
</feature>
<dbReference type="GO" id="GO:0009451">
    <property type="term" value="P:RNA modification"/>
    <property type="evidence" value="ECO:0007669"/>
    <property type="project" value="InterPro"/>
</dbReference>
<evidence type="ECO:0000259" key="4">
    <source>
        <dbReference type="Pfam" id="PF07779"/>
    </source>
</evidence>
<dbReference type="Gene3D" id="1.25.40.10">
    <property type="entry name" value="Tetratricopeptide repeat domain"/>
    <property type="match status" value="4"/>
</dbReference>
<keyword evidence="3" id="KW-0472">Membrane</keyword>
<reference evidence="6 7" key="1">
    <citation type="submission" date="2021-07" db="EMBL/GenBank/DDBJ databases">
        <title>The Aristolochia fimbriata genome: insights into angiosperm evolution, floral development and chemical biosynthesis.</title>
        <authorList>
            <person name="Jiao Y."/>
        </authorList>
    </citation>
    <scope>NUCLEOTIDE SEQUENCE [LARGE SCALE GENOMIC DNA]</scope>
    <source>
        <strain evidence="6">IBCAS-2021</strain>
        <tissue evidence="6">Leaf</tissue>
    </source>
</reference>
<name>A0AAV7EFG0_ARIFI</name>
<dbReference type="GO" id="GO:0008270">
    <property type="term" value="F:zinc ion binding"/>
    <property type="evidence" value="ECO:0007669"/>
    <property type="project" value="InterPro"/>
</dbReference>
<organism evidence="6 7">
    <name type="scientific">Aristolochia fimbriata</name>
    <name type="common">White veined hardy Dutchman's pipe vine</name>
    <dbReference type="NCBI Taxonomy" id="158543"/>
    <lineage>
        <taxon>Eukaryota</taxon>
        <taxon>Viridiplantae</taxon>
        <taxon>Streptophyta</taxon>
        <taxon>Embryophyta</taxon>
        <taxon>Tracheophyta</taxon>
        <taxon>Spermatophyta</taxon>
        <taxon>Magnoliopsida</taxon>
        <taxon>Magnoliidae</taxon>
        <taxon>Piperales</taxon>
        <taxon>Aristolochiaceae</taxon>
        <taxon>Aristolochia</taxon>
    </lineage>
</organism>
<feature type="transmembrane region" description="Helical" evidence="3">
    <location>
        <begin position="1029"/>
        <end position="1044"/>
    </location>
</feature>
<evidence type="ECO:0000313" key="7">
    <source>
        <dbReference type="Proteomes" id="UP000825729"/>
    </source>
</evidence>
<evidence type="ECO:0000256" key="2">
    <source>
        <dbReference type="PROSITE-ProRule" id="PRU00708"/>
    </source>
</evidence>
<dbReference type="InterPro" id="IPR046960">
    <property type="entry name" value="PPR_At4g14850-like_plant"/>
</dbReference>
<feature type="transmembrane region" description="Helical" evidence="3">
    <location>
        <begin position="801"/>
        <end position="821"/>
    </location>
</feature>
<keyword evidence="3" id="KW-1133">Transmembrane helix</keyword>
<dbReference type="Pfam" id="PF01535">
    <property type="entry name" value="PPR"/>
    <property type="match status" value="3"/>
</dbReference>
<dbReference type="FunFam" id="1.25.40.10:FF:000351">
    <property type="entry name" value="Pentatricopeptide repeat-containing protein"/>
    <property type="match status" value="1"/>
</dbReference>
<dbReference type="InterPro" id="IPR012419">
    <property type="entry name" value="Cas1_AcylTrans_dom"/>
</dbReference>
<feature type="repeat" description="PPR" evidence="2">
    <location>
        <begin position="401"/>
        <end position="435"/>
    </location>
</feature>
<dbReference type="PANTHER" id="PTHR47926:SF533">
    <property type="entry name" value="DYW DOMAIN-CONTAINING PROTEIN"/>
    <property type="match status" value="1"/>
</dbReference>
<dbReference type="Pfam" id="PF13041">
    <property type="entry name" value="PPR_2"/>
    <property type="match status" value="4"/>
</dbReference>
<feature type="repeat" description="PPR" evidence="2">
    <location>
        <begin position="106"/>
        <end position="140"/>
    </location>
</feature>
<keyword evidence="3" id="KW-0812">Transmembrane</keyword>
<dbReference type="Pfam" id="PF20431">
    <property type="entry name" value="E_motif"/>
    <property type="match status" value="1"/>
</dbReference>
<dbReference type="PROSITE" id="PS51375">
    <property type="entry name" value="PPR"/>
    <property type="match status" value="5"/>
</dbReference>
<evidence type="ECO:0000259" key="5">
    <source>
        <dbReference type="Pfam" id="PF14432"/>
    </source>
</evidence>
<feature type="repeat" description="PPR" evidence="2">
    <location>
        <begin position="168"/>
        <end position="202"/>
    </location>
</feature>
<keyword evidence="7" id="KW-1185">Reference proteome</keyword>
<dbReference type="InterPro" id="IPR032867">
    <property type="entry name" value="DYW_dom"/>
</dbReference>
<dbReference type="InterPro" id="IPR002885">
    <property type="entry name" value="PPR_rpt"/>
</dbReference>
<dbReference type="Pfam" id="PF14432">
    <property type="entry name" value="DYW_deaminase"/>
    <property type="match status" value="1"/>
</dbReference>
<dbReference type="FunFam" id="1.25.40.10:FF:000144">
    <property type="entry name" value="Pentatricopeptide repeat-containing protein, mitochondrial"/>
    <property type="match status" value="1"/>
</dbReference>
<dbReference type="InterPro" id="IPR046849">
    <property type="entry name" value="E2_motif"/>
</dbReference>
<dbReference type="Pfam" id="PF12854">
    <property type="entry name" value="PPR_1"/>
    <property type="match status" value="1"/>
</dbReference>
<feature type="domain" description="Cas1p 10 TM acyl transferase" evidence="4">
    <location>
        <begin position="895"/>
        <end position="1309"/>
    </location>
</feature>
<proteinExistence type="predicted"/>